<comment type="caution">
    <text evidence="1">The sequence shown here is derived from an EMBL/GenBank/DDBJ whole genome shotgun (WGS) entry which is preliminary data.</text>
</comment>
<keyword evidence="2" id="KW-1185">Reference proteome</keyword>
<sequence>MILVASSALAAPAYITVGDDAISILRVIAPDTKLLLTRDLKVNSDCKKTSESHIQRDLQIIFAIEDF</sequence>
<dbReference type="Proteomes" id="UP000033684">
    <property type="component" value="Unassembled WGS sequence"/>
</dbReference>
<dbReference type="EMBL" id="LAJX01000339">
    <property type="protein sequence ID" value="KJV05004.1"/>
    <property type="molecule type" value="Genomic_DNA"/>
</dbReference>
<dbReference type="RefSeq" id="WP_045780782.1">
    <property type="nucleotide sequence ID" value="NZ_LAJX01000339.1"/>
</dbReference>
<organism evidence="1 2">
    <name type="scientific">Methylocucumis oryzae</name>
    <dbReference type="NCBI Taxonomy" id="1632867"/>
    <lineage>
        <taxon>Bacteria</taxon>
        <taxon>Pseudomonadati</taxon>
        <taxon>Pseudomonadota</taxon>
        <taxon>Gammaproteobacteria</taxon>
        <taxon>Methylococcales</taxon>
        <taxon>Methylococcaceae</taxon>
        <taxon>Methylocucumis</taxon>
    </lineage>
</organism>
<gene>
    <name evidence="1" type="ORF">VZ94_21265</name>
</gene>
<protein>
    <submittedName>
        <fullName evidence="1">Uncharacterized protein</fullName>
    </submittedName>
</protein>
<evidence type="ECO:0000313" key="2">
    <source>
        <dbReference type="Proteomes" id="UP000033684"/>
    </source>
</evidence>
<reference evidence="2" key="1">
    <citation type="submission" date="2015-03" db="EMBL/GenBank/DDBJ databases">
        <title>Draft genome sequence of a novel methanotroph (Sn10-6) isolated from flooded ricefield rhizosphere in India.</title>
        <authorList>
            <person name="Pandit P.S."/>
            <person name="Pore S.D."/>
            <person name="Arora P."/>
            <person name="Kapse N.G."/>
            <person name="Dhakephalkar P.K."/>
            <person name="Rahalkar M.C."/>
        </authorList>
    </citation>
    <scope>NUCLEOTIDE SEQUENCE [LARGE SCALE GENOMIC DNA]</scope>
    <source>
        <strain evidence="2">Sn10-6</strain>
    </source>
</reference>
<proteinExistence type="predicted"/>
<dbReference type="AlphaFoldDB" id="A0A0F3IHR3"/>
<reference evidence="1 2" key="2">
    <citation type="journal article" date="2016" name="Microb. Ecol.">
        <title>Genome Characteristics of a Novel Type I Methanotroph (Sn10-6) Isolated from a Flooded Indian Rice Field.</title>
        <authorList>
            <person name="Rahalkar M.C."/>
            <person name="Pandit P.S."/>
            <person name="Dhakephalkar P.K."/>
            <person name="Pore S."/>
            <person name="Arora P."/>
            <person name="Kapse N."/>
        </authorList>
    </citation>
    <scope>NUCLEOTIDE SEQUENCE [LARGE SCALE GENOMIC DNA]</scope>
    <source>
        <strain evidence="1 2">Sn10-6</strain>
    </source>
</reference>
<accession>A0A0F3IHR3</accession>
<name>A0A0F3IHR3_9GAMM</name>
<evidence type="ECO:0000313" key="1">
    <source>
        <dbReference type="EMBL" id="KJV05004.1"/>
    </source>
</evidence>